<name>K4R731_STRDJ</name>
<protein>
    <submittedName>
        <fullName evidence="1">Uncharacterized protein</fullName>
    </submittedName>
</protein>
<evidence type="ECO:0000313" key="2">
    <source>
        <dbReference type="Proteomes" id="UP000008043"/>
    </source>
</evidence>
<organism evidence="1 2">
    <name type="scientific">Streptomyces davaonensis (strain DSM 101723 / JCM 4913 / KCC S-0913 / 768)</name>
    <dbReference type="NCBI Taxonomy" id="1214101"/>
    <lineage>
        <taxon>Bacteria</taxon>
        <taxon>Bacillati</taxon>
        <taxon>Actinomycetota</taxon>
        <taxon>Actinomycetes</taxon>
        <taxon>Kitasatosporales</taxon>
        <taxon>Streptomycetaceae</taxon>
        <taxon>Streptomyces</taxon>
    </lineage>
</organism>
<dbReference type="AlphaFoldDB" id="K4R731"/>
<keyword evidence="2" id="KW-1185">Reference proteome</keyword>
<dbReference type="HOGENOM" id="CLU_3205619_0_0_11"/>
<sequence>MAGEDGMLAGTIERAGEVTGKRMGGHPAALCSASGTGGSQCTVLF</sequence>
<dbReference type="EMBL" id="HE971709">
    <property type="protein sequence ID" value="CCK32086.1"/>
    <property type="molecule type" value="Genomic_DNA"/>
</dbReference>
<dbReference type="KEGG" id="sdv:BN159_7707"/>
<gene>
    <name evidence="1" type="ORF">BN159_7707</name>
</gene>
<proteinExistence type="predicted"/>
<dbReference type="Proteomes" id="UP000008043">
    <property type="component" value="Chromosome"/>
</dbReference>
<reference evidence="1 2" key="1">
    <citation type="journal article" date="2012" name="J. Bacteriol.">
        <title>Genome sequence of the bacterium Streptomyces davawensis JCM 4913 and heterologous production of the unique antibiotic roseoflavin.</title>
        <authorList>
            <person name="Jankowitsch F."/>
            <person name="Schwarz J."/>
            <person name="Ruckert C."/>
            <person name="Gust B."/>
            <person name="Szczepanowski R."/>
            <person name="Blom J."/>
            <person name="Pelzer S."/>
            <person name="Kalinowski J."/>
            <person name="Mack M."/>
        </authorList>
    </citation>
    <scope>NUCLEOTIDE SEQUENCE [LARGE SCALE GENOMIC DNA]</scope>
    <source>
        <strain evidence="2">DSM 101723 / JCM 4913 / KCC S-0913 / 768</strain>
    </source>
</reference>
<dbReference type="PATRIC" id="fig|1214101.3.peg.7805"/>
<dbReference type="RefSeq" id="WP_015662412.1">
    <property type="nucleotide sequence ID" value="NC_020504.1"/>
</dbReference>
<accession>K4R731</accession>
<evidence type="ECO:0000313" key="1">
    <source>
        <dbReference type="EMBL" id="CCK32086.1"/>
    </source>
</evidence>